<dbReference type="EMBL" id="JBAKAR010000010">
    <property type="protein sequence ID" value="MEL0613945.1"/>
    <property type="molecule type" value="Genomic_DNA"/>
</dbReference>
<keyword evidence="3" id="KW-1185">Reference proteome</keyword>
<evidence type="ECO:0000313" key="2">
    <source>
        <dbReference type="EMBL" id="MEL0613945.1"/>
    </source>
</evidence>
<name>A0ABU9G628_9GAMM</name>
<sequence>MIKQSIIQKPLLPLFFTLFLGATFSQIASAQESFQKVVGSAYSVKTGALLYRETHTISEDGKHKVEYSEPDGLVFGHKVIDESHSKIAPSFTQTNMRNGEEIKVDSSAKKIVVHYKKDRETERKVASIDYQPGMVVDAGFNAFVKQYWQSLENDTKMDIQFVVPSRQSTVGFTVSRSLCKPDTQKGAECFVLTPDSWVVKILVDPILLAYDSDTKRLLRFTGRANIADKNGDYQAVDIQYHYY</sequence>
<evidence type="ECO:0008006" key="4">
    <source>
        <dbReference type="Google" id="ProtNLM"/>
    </source>
</evidence>
<keyword evidence="1" id="KW-0732">Signal</keyword>
<feature type="chain" id="PRO_5045727433" description="DUF3108 domain-containing protein" evidence="1">
    <location>
        <begin position="31"/>
        <end position="243"/>
    </location>
</feature>
<comment type="caution">
    <text evidence="2">The sequence shown here is derived from an EMBL/GenBank/DDBJ whole genome shotgun (WGS) entry which is preliminary data.</text>
</comment>
<accession>A0ABU9G628</accession>
<evidence type="ECO:0000313" key="3">
    <source>
        <dbReference type="Proteomes" id="UP001379949"/>
    </source>
</evidence>
<gene>
    <name evidence="2" type="ORF">V6242_12385</name>
</gene>
<feature type="signal peptide" evidence="1">
    <location>
        <begin position="1"/>
        <end position="30"/>
    </location>
</feature>
<proteinExistence type="predicted"/>
<organism evidence="2 3">
    <name type="scientific">Marinomonas arenicola</name>
    <dbReference type="NCBI Taxonomy" id="569601"/>
    <lineage>
        <taxon>Bacteria</taxon>
        <taxon>Pseudomonadati</taxon>
        <taxon>Pseudomonadota</taxon>
        <taxon>Gammaproteobacteria</taxon>
        <taxon>Oceanospirillales</taxon>
        <taxon>Oceanospirillaceae</taxon>
        <taxon>Marinomonas</taxon>
    </lineage>
</organism>
<reference evidence="2 3" key="1">
    <citation type="submission" date="2024-02" db="EMBL/GenBank/DDBJ databases">
        <title>Bacteria isolated from the canopy kelp, Nereocystis luetkeana.</title>
        <authorList>
            <person name="Pfister C.A."/>
            <person name="Younker I.T."/>
            <person name="Light S.H."/>
        </authorList>
    </citation>
    <scope>NUCLEOTIDE SEQUENCE [LARGE SCALE GENOMIC DNA]</scope>
    <source>
        <strain evidence="2 3">TI.4.07</strain>
    </source>
</reference>
<evidence type="ECO:0000256" key="1">
    <source>
        <dbReference type="SAM" id="SignalP"/>
    </source>
</evidence>
<protein>
    <recommendedName>
        <fullName evidence="4">DUF3108 domain-containing protein</fullName>
    </recommendedName>
</protein>
<dbReference type="Proteomes" id="UP001379949">
    <property type="component" value="Unassembled WGS sequence"/>
</dbReference>
<dbReference type="RefSeq" id="WP_341567563.1">
    <property type="nucleotide sequence ID" value="NZ_JBAKAR010000010.1"/>
</dbReference>